<proteinExistence type="predicted"/>
<protein>
    <submittedName>
        <fullName evidence="3">Uncharacterized protein</fullName>
    </submittedName>
</protein>
<reference evidence="3" key="1">
    <citation type="submission" date="2016-11" db="UniProtKB">
        <authorList>
            <consortium name="WormBaseParasite"/>
        </authorList>
    </citation>
    <scope>IDENTIFICATION</scope>
</reference>
<feature type="region of interest" description="Disordered" evidence="1">
    <location>
        <begin position="28"/>
        <end position="84"/>
    </location>
</feature>
<dbReference type="WBParaSite" id="BXY_1495300.1">
    <property type="protein sequence ID" value="BXY_1495300.1"/>
    <property type="gene ID" value="BXY_1495300"/>
</dbReference>
<evidence type="ECO:0000313" key="3">
    <source>
        <dbReference type="WBParaSite" id="BXY_1495300.1"/>
    </source>
</evidence>
<accession>A0A1I7SPG1</accession>
<feature type="compositionally biased region" description="Basic and acidic residues" evidence="1">
    <location>
        <begin position="28"/>
        <end position="42"/>
    </location>
</feature>
<dbReference type="Proteomes" id="UP000095284">
    <property type="component" value="Unplaced"/>
</dbReference>
<dbReference type="AlphaFoldDB" id="A0A1I7SPG1"/>
<evidence type="ECO:0000313" key="2">
    <source>
        <dbReference type="Proteomes" id="UP000095284"/>
    </source>
</evidence>
<evidence type="ECO:0000256" key="1">
    <source>
        <dbReference type="SAM" id="MobiDB-lite"/>
    </source>
</evidence>
<sequence>MSPGGLWKKYRVPSSPCFGKFSAEIRSRSNELDLGRREHPRPLTEPGGLLDQKGCSHDVSGRTEAPRPPTSSGGPSGKSRVLGK</sequence>
<feature type="compositionally biased region" description="Basic and acidic residues" evidence="1">
    <location>
        <begin position="54"/>
        <end position="65"/>
    </location>
</feature>
<organism evidence="2 3">
    <name type="scientific">Bursaphelenchus xylophilus</name>
    <name type="common">Pinewood nematode worm</name>
    <name type="synonym">Aphelenchoides xylophilus</name>
    <dbReference type="NCBI Taxonomy" id="6326"/>
    <lineage>
        <taxon>Eukaryota</taxon>
        <taxon>Metazoa</taxon>
        <taxon>Ecdysozoa</taxon>
        <taxon>Nematoda</taxon>
        <taxon>Chromadorea</taxon>
        <taxon>Rhabditida</taxon>
        <taxon>Tylenchina</taxon>
        <taxon>Tylenchomorpha</taxon>
        <taxon>Aphelenchoidea</taxon>
        <taxon>Aphelenchoididae</taxon>
        <taxon>Bursaphelenchus</taxon>
    </lineage>
</organism>
<name>A0A1I7SPG1_BURXY</name>